<keyword evidence="4" id="KW-1185">Reference proteome</keyword>
<dbReference type="PANTHER" id="PTHR36124">
    <property type="match status" value="1"/>
</dbReference>
<comment type="caution">
    <text evidence="3">The sequence shown here is derived from an EMBL/GenBank/DDBJ whole genome shotgun (WGS) entry which is preliminary data.</text>
</comment>
<dbReference type="EMBL" id="JBHUHP010000016">
    <property type="protein sequence ID" value="MFD2093054.1"/>
    <property type="molecule type" value="Genomic_DNA"/>
</dbReference>
<dbReference type="Proteomes" id="UP001597402">
    <property type="component" value="Unassembled WGS sequence"/>
</dbReference>
<dbReference type="EC" id="1.-.-.-" evidence="3"/>
<dbReference type="RefSeq" id="WP_376878145.1">
    <property type="nucleotide sequence ID" value="NZ_JBHUHP010000016.1"/>
</dbReference>
<dbReference type="GO" id="GO:0016491">
    <property type="term" value="F:oxidoreductase activity"/>
    <property type="evidence" value="ECO:0007669"/>
    <property type="project" value="UniProtKB-KW"/>
</dbReference>
<sequence>MGRRFAIRRRIEELDPRTDFAAIYRLMSAHEFPWDMTQALSFALFRTYAVPSIGGLLARTGEFTERTQKRYDDTVLLLDAVLEHGTDSDAGRTAIRRMNQMHRAHPISNDDLRYVLATFVVLPIRWIDAYGWRRTTETERVASAEYYRHLGRQMGIRDVPGTWQAFARLLDAYEREHFGADGGARDVAEATLALLATFPPNDHLPPAVVRRISLAVMDAPLLDAFGFPRPHPTLRALVRAALRTRGRVVRLLPPRRQPYFARQLPQIRSYPHGYDVARLGTFPSGRAVPPPRGSVTNPASRSPERTG</sequence>
<gene>
    <name evidence="3" type="ORF">ACFSHS_15885</name>
</gene>
<feature type="region of interest" description="Disordered" evidence="1">
    <location>
        <begin position="281"/>
        <end position="307"/>
    </location>
</feature>
<keyword evidence="3" id="KW-0560">Oxidoreductase</keyword>
<dbReference type="InterPro" id="IPR046366">
    <property type="entry name" value="MPAB"/>
</dbReference>
<evidence type="ECO:0000313" key="4">
    <source>
        <dbReference type="Proteomes" id="UP001597402"/>
    </source>
</evidence>
<dbReference type="PANTHER" id="PTHR36124:SF1">
    <property type="entry name" value="ER-BOUND OXYGENASE MPAB_MPAB'_RUBBER OXYGENASE CATALYTIC DOMAIN-CONTAINING PROTEIN"/>
    <property type="match status" value="1"/>
</dbReference>
<reference evidence="4" key="1">
    <citation type="journal article" date="2019" name="Int. J. Syst. Evol. Microbiol.">
        <title>The Global Catalogue of Microorganisms (GCM) 10K type strain sequencing project: providing services to taxonomists for standard genome sequencing and annotation.</title>
        <authorList>
            <consortium name="The Broad Institute Genomics Platform"/>
            <consortium name="The Broad Institute Genome Sequencing Center for Infectious Disease"/>
            <person name="Wu L."/>
            <person name="Ma J."/>
        </authorList>
    </citation>
    <scope>NUCLEOTIDE SEQUENCE [LARGE SCALE GENOMIC DNA]</scope>
    <source>
        <strain evidence="4">JCM 3338</strain>
    </source>
</reference>
<name>A0ABW4XDL5_9ACTN</name>
<dbReference type="Pfam" id="PF09995">
    <property type="entry name" value="MPAB_Lcp_cat"/>
    <property type="match status" value="1"/>
</dbReference>
<evidence type="ECO:0000313" key="3">
    <source>
        <dbReference type="EMBL" id="MFD2093054.1"/>
    </source>
</evidence>
<dbReference type="InterPro" id="IPR018713">
    <property type="entry name" value="MPAB/Lcp_cat_dom"/>
</dbReference>
<accession>A0ABW4XDL5</accession>
<feature type="domain" description="ER-bound oxygenase mpaB/mpaB'/Rubber oxygenase catalytic" evidence="2">
    <location>
        <begin position="51"/>
        <end position="243"/>
    </location>
</feature>
<evidence type="ECO:0000259" key="2">
    <source>
        <dbReference type="Pfam" id="PF09995"/>
    </source>
</evidence>
<protein>
    <submittedName>
        <fullName evidence="3">Oxygenase MpaB family protein</fullName>
        <ecNumber evidence="3">1.-.-.-</ecNumber>
    </submittedName>
</protein>
<proteinExistence type="predicted"/>
<evidence type="ECO:0000256" key="1">
    <source>
        <dbReference type="SAM" id="MobiDB-lite"/>
    </source>
</evidence>
<organism evidence="3 4">
    <name type="scientific">Blastococcus deserti</name>
    <dbReference type="NCBI Taxonomy" id="2259033"/>
    <lineage>
        <taxon>Bacteria</taxon>
        <taxon>Bacillati</taxon>
        <taxon>Actinomycetota</taxon>
        <taxon>Actinomycetes</taxon>
        <taxon>Geodermatophilales</taxon>
        <taxon>Geodermatophilaceae</taxon>
        <taxon>Blastococcus</taxon>
    </lineage>
</organism>